<comment type="caution">
    <text evidence="2">The sequence shown here is derived from an EMBL/GenBank/DDBJ whole genome shotgun (WGS) entry which is preliminary data.</text>
</comment>
<feature type="transmembrane region" description="Helical" evidence="1">
    <location>
        <begin position="231"/>
        <end position="251"/>
    </location>
</feature>
<reference evidence="3" key="1">
    <citation type="journal article" date="2019" name="Int. J. Syst. Evol. Microbiol.">
        <title>The Global Catalogue of Microorganisms (GCM) 10K type strain sequencing project: providing services to taxonomists for standard genome sequencing and annotation.</title>
        <authorList>
            <consortium name="The Broad Institute Genomics Platform"/>
            <consortium name="The Broad Institute Genome Sequencing Center for Infectious Disease"/>
            <person name="Wu L."/>
            <person name="Ma J."/>
        </authorList>
    </citation>
    <scope>NUCLEOTIDE SEQUENCE [LARGE SCALE GENOMIC DNA]</scope>
    <source>
        <strain evidence="3">JCM 18959</strain>
    </source>
</reference>
<proteinExistence type="predicted"/>
<feature type="transmembrane region" description="Helical" evidence="1">
    <location>
        <begin position="372"/>
        <end position="395"/>
    </location>
</feature>
<feature type="transmembrane region" description="Helical" evidence="1">
    <location>
        <begin position="415"/>
        <end position="434"/>
    </location>
</feature>
<feature type="transmembrane region" description="Helical" evidence="1">
    <location>
        <begin position="192"/>
        <end position="211"/>
    </location>
</feature>
<accession>A0ABP9MB56</accession>
<dbReference type="Gene3D" id="1.20.1250.20">
    <property type="entry name" value="MFS general substrate transporter like domains"/>
    <property type="match status" value="1"/>
</dbReference>
<dbReference type="PANTHER" id="PTHR11328:SF24">
    <property type="entry name" value="MAJOR FACILITATOR SUPERFAMILY (MFS) PROFILE DOMAIN-CONTAINING PROTEIN"/>
    <property type="match status" value="1"/>
</dbReference>
<feature type="transmembrane region" description="Helical" evidence="1">
    <location>
        <begin position="54"/>
        <end position="77"/>
    </location>
</feature>
<name>A0ABP9MB56_9MICO</name>
<sequence>MAAPTATATVPTARLPFGKLVAWAGAGLSAAANFIILGYVAIYCTDTLGLSPAIVGVLLLVSNLCNAALALVAAYIVDRSPETRWGKARPYEFAIIGIWATTWLMFSTPSALGETGRIIWVFVTFIMIQAVFRTLLDANDNLYLARAFYGRRVYAKVTTRSGIVTSLGAIAVTVTLPMVLNAAGKSPEGWSTAIAWFAIPLAIIGMSRFVFVKETHLTADAGAPPVKVRDILVALKGNTWIFAIAALQLFASAINGAGAGAYYFRYVVGDLGMQSIVLGAGILILPSIIFLPVIMKRVAISRIIMAGAVAGMIGSTINAFAGASIPMLIVGGLFTGLALLPVSYLAAVLILDLCSYNEWKGNRRLESTIGAIVGIFTKIGAGLAGAFVGLVLTIAGYDGGAETQAPAANSAIVALYSWFPLALFAGVFVVMMVYGRFDRFILPQAQAELEARGEEAHHTTEFSPTPPVIVGGSVGVDAHAELELLAAERLDAEADAHVAAAKKKA</sequence>
<dbReference type="PANTHER" id="PTHR11328">
    <property type="entry name" value="MAJOR FACILITATOR SUPERFAMILY DOMAIN-CONTAINING PROTEIN"/>
    <property type="match status" value="1"/>
</dbReference>
<dbReference type="Pfam" id="PF13347">
    <property type="entry name" value="MFS_2"/>
    <property type="match status" value="1"/>
</dbReference>
<dbReference type="Proteomes" id="UP001501407">
    <property type="component" value="Unassembled WGS sequence"/>
</dbReference>
<keyword evidence="3" id="KW-1185">Reference proteome</keyword>
<feature type="transmembrane region" description="Helical" evidence="1">
    <location>
        <begin position="303"/>
        <end position="321"/>
    </location>
</feature>
<dbReference type="InterPro" id="IPR036259">
    <property type="entry name" value="MFS_trans_sf"/>
</dbReference>
<feature type="transmembrane region" description="Helical" evidence="1">
    <location>
        <begin position="327"/>
        <end position="351"/>
    </location>
</feature>
<feature type="transmembrane region" description="Helical" evidence="1">
    <location>
        <begin position="89"/>
        <end position="106"/>
    </location>
</feature>
<dbReference type="SUPFAM" id="SSF103473">
    <property type="entry name" value="MFS general substrate transporter"/>
    <property type="match status" value="1"/>
</dbReference>
<feature type="transmembrane region" description="Helical" evidence="1">
    <location>
        <begin position="157"/>
        <end position="180"/>
    </location>
</feature>
<dbReference type="InterPro" id="IPR039672">
    <property type="entry name" value="MFS_2"/>
</dbReference>
<gene>
    <name evidence="2" type="ORF">GCM10025760_21400</name>
</gene>
<keyword evidence="1" id="KW-0812">Transmembrane</keyword>
<feature type="transmembrane region" description="Helical" evidence="1">
    <location>
        <begin position="20"/>
        <end position="42"/>
    </location>
</feature>
<evidence type="ECO:0000313" key="3">
    <source>
        <dbReference type="Proteomes" id="UP001501407"/>
    </source>
</evidence>
<evidence type="ECO:0000313" key="2">
    <source>
        <dbReference type="EMBL" id="GAA5092555.1"/>
    </source>
</evidence>
<keyword evidence="1" id="KW-0472">Membrane</keyword>
<dbReference type="EMBL" id="BAABKZ010000002">
    <property type="protein sequence ID" value="GAA5092555.1"/>
    <property type="molecule type" value="Genomic_DNA"/>
</dbReference>
<organism evidence="2 3">
    <name type="scientific">Microbacterium yannicii</name>
    <dbReference type="NCBI Taxonomy" id="671622"/>
    <lineage>
        <taxon>Bacteria</taxon>
        <taxon>Bacillati</taxon>
        <taxon>Actinomycetota</taxon>
        <taxon>Actinomycetes</taxon>
        <taxon>Micrococcales</taxon>
        <taxon>Microbacteriaceae</taxon>
        <taxon>Microbacterium</taxon>
    </lineage>
</organism>
<feature type="transmembrane region" description="Helical" evidence="1">
    <location>
        <begin position="271"/>
        <end position="291"/>
    </location>
</feature>
<feature type="transmembrane region" description="Helical" evidence="1">
    <location>
        <begin position="118"/>
        <end position="136"/>
    </location>
</feature>
<protein>
    <submittedName>
        <fullName evidence="2">MFS transporter</fullName>
    </submittedName>
</protein>
<evidence type="ECO:0000256" key="1">
    <source>
        <dbReference type="SAM" id="Phobius"/>
    </source>
</evidence>
<keyword evidence="1" id="KW-1133">Transmembrane helix</keyword>
<dbReference type="RefSeq" id="WP_194414706.1">
    <property type="nucleotide sequence ID" value="NZ_BAABKZ010000002.1"/>
</dbReference>